<keyword evidence="1" id="KW-0489">Methyltransferase</keyword>
<dbReference type="Proteomes" id="UP001500683">
    <property type="component" value="Unassembled WGS sequence"/>
</dbReference>
<dbReference type="Pfam" id="PF04672">
    <property type="entry name" value="Methyltransf_19"/>
    <property type="match status" value="1"/>
</dbReference>
<dbReference type="PIRSF" id="PIRSF017393">
    <property type="entry name" value="MTase_SAV2177"/>
    <property type="match status" value="1"/>
</dbReference>
<accession>A0ABP7WJT6</accession>
<dbReference type="EMBL" id="BAAAZG010000046">
    <property type="protein sequence ID" value="GAA4090589.1"/>
    <property type="molecule type" value="Genomic_DNA"/>
</dbReference>
<dbReference type="InterPro" id="IPR029063">
    <property type="entry name" value="SAM-dependent_MTases_sf"/>
</dbReference>
<evidence type="ECO:0000313" key="1">
    <source>
        <dbReference type="EMBL" id="GAA4090589.1"/>
    </source>
</evidence>
<comment type="caution">
    <text evidence="1">The sequence shown here is derived from an EMBL/GenBank/DDBJ whole genome shotgun (WGS) entry which is preliminary data.</text>
</comment>
<dbReference type="InterPro" id="IPR006764">
    <property type="entry name" value="SAM_dep_MeTrfase_SAV2177_type"/>
</dbReference>
<dbReference type="Gene3D" id="3.40.50.150">
    <property type="entry name" value="Vaccinia Virus protein VP39"/>
    <property type="match status" value="1"/>
</dbReference>
<keyword evidence="1" id="KW-0808">Transferase</keyword>
<keyword evidence="2" id="KW-1185">Reference proteome</keyword>
<protein>
    <submittedName>
        <fullName evidence="1">SAM-dependent methyltransferase</fullName>
    </submittedName>
</protein>
<gene>
    <name evidence="1" type="ORF">GCM10022214_59320</name>
</gene>
<name>A0ABP7WJT6_9ACTN</name>
<sequence length="265" mass="28420">MCRPNPARVHAYWLGGKDHYAADREEAERILAVAPRLRDVALANRGFMERSVRCLAGRGVAQFLDLGAGLPACPSVYEVARSVNPDARVAYVDNDPVVACHGRALLAVDGAAAMVEADLRDPAALLERDELRRLIDLDRPVAVLLLFVLDYIADADDPAGIVAELAARLAPGSHLVLSHFSDDLGGPGGRRTLAASMRRHDIAMFPRGREEIRGLFAGLDLLEPGLTRLPVGRRRRGAAAPVAAGGTRVCGYGGMACTRTGTRWT</sequence>
<evidence type="ECO:0000313" key="2">
    <source>
        <dbReference type="Proteomes" id="UP001500683"/>
    </source>
</evidence>
<organism evidence="1 2">
    <name type="scientific">Actinomadura miaoliensis</name>
    <dbReference type="NCBI Taxonomy" id="430685"/>
    <lineage>
        <taxon>Bacteria</taxon>
        <taxon>Bacillati</taxon>
        <taxon>Actinomycetota</taxon>
        <taxon>Actinomycetes</taxon>
        <taxon>Streptosporangiales</taxon>
        <taxon>Thermomonosporaceae</taxon>
        <taxon>Actinomadura</taxon>
    </lineage>
</organism>
<proteinExistence type="predicted"/>
<dbReference type="GO" id="GO:0032259">
    <property type="term" value="P:methylation"/>
    <property type="evidence" value="ECO:0007669"/>
    <property type="project" value="UniProtKB-KW"/>
</dbReference>
<dbReference type="GO" id="GO:0008168">
    <property type="term" value="F:methyltransferase activity"/>
    <property type="evidence" value="ECO:0007669"/>
    <property type="project" value="UniProtKB-KW"/>
</dbReference>
<reference evidence="2" key="1">
    <citation type="journal article" date="2019" name="Int. J. Syst. Evol. Microbiol.">
        <title>The Global Catalogue of Microorganisms (GCM) 10K type strain sequencing project: providing services to taxonomists for standard genome sequencing and annotation.</title>
        <authorList>
            <consortium name="The Broad Institute Genomics Platform"/>
            <consortium name="The Broad Institute Genome Sequencing Center for Infectious Disease"/>
            <person name="Wu L."/>
            <person name="Ma J."/>
        </authorList>
    </citation>
    <scope>NUCLEOTIDE SEQUENCE [LARGE SCALE GENOMIC DNA]</scope>
    <source>
        <strain evidence="2">JCM 16702</strain>
    </source>
</reference>
<dbReference type="SUPFAM" id="SSF53335">
    <property type="entry name" value="S-adenosyl-L-methionine-dependent methyltransferases"/>
    <property type="match status" value="1"/>
</dbReference>